<dbReference type="OMA" id="QSAFFER"/>
<keyword evidence="4 7" id="KW-0665">Pyrimidine biosynthesis</keyword>
<dbReference type="GO" id="GO:0004590">
    <property type="term" value="F:orotidine-5'-phosphate decarboxylase activity"/>
    <property type="evidence" value="ECO:0007669"/>
    <property type="project" value="UniProtKB-UniRule"/>
</dbReference>
<dbReference type="Proteomes" id="UP000732377">
    <property type="component" value="Unassembled WGS sequence"/>
</dbReference>
<dbReference type="GO" id="GO:0006207">
    <property type="term" value="P:'de novo' pyrimidine nucleobase biosynthetic process"/>
    <property type="evidence" value="ECO:0007669"/>
    <property type="project" value="InterPro"/>
</dbReference>
<dbReference type="SMART" id="SM00934">
    <property type="entry name" value="OMPdecase"/>
    <property type="match status" value="1"/>
</dbReference>
<keyword evidence="5 7" id="KW-0456">Lyase</keyword>
<dbReference type="EMBL" id="PIUK01000006">
    <property type="protein sequence ID" value="MBY6274903.1"/>
    <property type="molecule type" value="Genomic_DNA"/>
</dbReference>
<evidence type="ECO:0000259" key="8">
    <source>
        <dbReference type="SMART" id="SM00934"/>
    </source>
</evidence>
<evidence type="ECO:0000256" key="2">
    <source>
        <dbReference type="ARBA" id="ARBA00008847"/>
    </source>
</evidence>
<dbReference type="EC" id="4.1.1.23" evidence="7"/>
<evidence type="ECO:0000256" key="1">
    <source>
        <dbReference type="ARBA" id="ARBA00004861"/>
    </source>
</evidence>
<evidence type="ECO:0000313" key="10">
    <source>
        <dbReference type="Proteomes" id="UP000732377"/>
    </source>
</evidence>
<dbReference type="InterPro" id="IPR011995">
    <property type="entry name" value="OMPdecase_type-2"/>
</dbReference>
<reference evidence="9" key="1">
    <citation type="submission" date="2017-11" db="EMBL/GenBank/DDBJ databases">
        <title>Three new genomes from thermophilic consortium.</title>
        <authorList>
            <person name="Quaggio R."/>
            <person name="Amgarten D."/>
            <person name="Setubal J.C."/>
        </authorList>
    </citation>
    <scope>NUCLEOTIDE SEQUENCE</scope>
    <source>
        <strain evidence="9">ZCTH01-B2</strain>
    </source>
</reference>
<dbReference type="InterPro" id="IPR018089">
    <property type="entry name" value="OMPdecase_AS"/>
</dbReference>
<dbReference type="Pfam" id="PF00215">
    <property type="entry name" value="OMPdecase"/>
    <property type="match status" value="1"/>
</dbReference>
<dbReference type="Gene3D" id="3.20.20.70">
    <property type="entry name" value="Aldolase class I"/>
    <property type="match status" value="1"/>
</dbReference>
<evidence type="ECO:0000256" key="6">
    <source>
        <dbReference type="ARBA" id="ARBA00049157"/>
    </source>
</evidence>
<feature type="active site" description="Proton donor" evidence="7">
    <location>
        <position position="109"/>
    </location>
</feature>
<accession>A0A953I5M5</accession>
<dbReference type="RefSeq" id="WP_011195375.1">
    <property type="nucleotide sequence ID" value="NZ_JACSIR010000006.1"/>
</dbReference>
<proteinExistence type="inferred from homology"/>
<comment type="similarity">
    <text evidence="2 7">Belongs to the OMP decarboxylase family. Type 2 subfamily.</text>
</comment>
<dbReference type="InterPro" id="IPR001754">
    <property type="entry name" value="OMPdeCOase_dom"/>
</dbReference>
<name>A0A953I5M5_SYMTR</name>
<keyword evidence="3 7" id="KW-0210">Decarboxylase</keyword>
<feature type="domain" description="Orotidine 5'-phosphate decarboxylase" evidence="8">
    <location>
        <begin position="19"/>
        <end position="294"/>
    </location>
</feature>
<dbReference type="HAMAP" id="MF_01215">
    <property type="entry name" value="OMPdecase_type2"/>
    <property type="match status" value="1"/>
</dbReference>
<dbReference type="PANTHER" id="PTHR43375">
    <property type="entry name" value="OROTIDINE 5'-PHOSPHATE DECARBOXYLASE"/>
    <property type="match status" value="1"/>
</dbReference>
<evidence type="ECO:0000256" key="4">
    <source>
        <dbReference type="ARBA" id="ARBA00022975"/>
    </source>
</evidence>
<comment type="caution">
    <text evidence="9">The sequence shown here is derived from an EMBL/GenBank/DDBJ whole genome shotgun (WGS) entry which is preliminary data.</text>
</comment>
<dbReference type="SUPFAM" id="SSF51366">
    <property type="entry name" value="Ribulose-phoshate binding barrel"/>
    <property type="match status" value="1"/>
</dbReference>
<sequence length="317" mass="33378">MDQHFGDRLCAAVTRRRSHAVVGIDPVLSRLPEFIRRDAAARYGKTARGAAAALLAFSRLVIDAVADQVALVKPQSAFYEMYGQWGIAAFWETIRYARSRGLLTIADAKRGDIGSTAEAYAAAFFGHPSPLETWEDPDQWADALTVNPYLGSDGLVPFVRRAGARGTGVFLLVKTSNPSSGELQDQPLFSGESLAQQVAKLADSLGEPLVGRSGYSSVGAVVGATYPEDLKLYRAEMPRAILLVPGYGAQGGTAADVVGAFNADGLGAVVSASRSVIYAYRATDPSPAEAVAAIAGAAEAMNRDINAALRAAGKLAW</sequence>
<dbReference type="GO" id="GO:0044205">
    <property type="term" value="P:'de novo' UMP biosynthetic process"/>
    <property type="evidence" value="ECO:0007669"/>
    <property type="project" value="UniProtKB-UniRule"/>
</dbReference>
<dbReference type="PANTHER" id="PTHR43375:SF1">
    <property type="entry name" value="OROTIDINE 5'-PHOSPHATE DECARBOXYLASE"/>
    <property type="match status" value="1"/>
</dbReference>
<protein>
    <recommendedName>
        <fullName evidence="7">Orotidine 5'-phosphate decarboxylase</fullName>
        <ecNumber evidence="7">4.1.1.23</ecNumber>
    </recommendedName>
    <alternativeName>
        <fullName evidence="7">OMP decarboxylase</fullName>
        <shortName evidence="7">OMPDCase</shortName>
        <shortName evidence="7">OMPdecase</shortName>
    </alternativeName>
</protein>
<comment type="catalytic activity">
    <reaction evidence="6 7">
        <text>orotidine 5'-phosphate + H(+) = UMP + CO2</text>
        <dbReference type="Rhea" id="RHEA:11596"/>
        <dbReference type="ChEBI" id="CHEBI:15378"/>
        <dbReference type="ChEBI" id="CHEBI:16526"/>
        <dbReference type="ChEBI" id="CHEBI:57538"/>
        <dbReference type="ChEBI" id="CHEBI:57865"/>
        <dbReference type="EC" id="4.1.1.23"/>
    </reaction>
</comment>
<dbReference type="InterPro" id="IPR011060">
    <property type="entry name" value="RibuloseP-bd_barrel"/>
</dbReference>
<dbReference type="NCBIfam" id="TIGR02127">
    <property type="entry name" value="pyrF_sub2"/>
    <property type="match status" value="1"/>
</dbReference>
<comment type="pathway">
    <text evidence="1 7">Pyrimidine metabolism; UMP biosynthesis via de novo pathway; UMP from orotate: step 2/2.</text>
</comment>
<dbReference type="AlphaFoldDB" id="A0A953I5M5"/>
<gene>
    <name evidence="7 9" type="primary">pyrF</name>
    <name evidence="9" type="ORF">CWE10_01595</name>
</gene>
<evidence type="ECO:0000256" key="7">
    <source>
        <dbReference type="HAMAP-Rule" id="MF_01215"/>
    </source>
</evidence>
<dbReference type="InterPro" id="IPR013785">
    <property type="entry name" value="Aldolase_TIM"/>
</dbReference>
<dbReference type="CDD" id="cd04725">
    <property type="entry name" value="OMP_decarboxylase_like"/>
    <property type="match status" value="1"/>
</dbReference>
<evidence type="ECO:0000256" key="3">
    <source>
        <dbReference type="ARBA" id="ARBA00022793"/>
    </source>
</evidence>
<dbReference type="PROSITE" id="PS00156">
    <property type="entry name" value="OMPDECASE"/>
    <property type="match status" value="1"/>
</dbReference>
<evidence type="ECO:0000256" key="5">
    <source>
        <dbReference type="ARBA" id="ARBA00023239"/>
    </source>
</evidence>
<organism evidence="9 10">
    <name type="scientific">Symbiobacterium thermophilum</name>
    <dbReference type="NCBI Taxonomy" id="2734"/>
    <lineage>
        <taxon>Bacteria</taxon>
        <taxon>Bacillati</taxon>
        <taxon>Bacillota</taxon>
        <taxon>Clostridia</taxon>
        <taxon>Eubacteriales</taxon>
        <taxon>Symbiobacteriaceae</taxon>
        <taxon>Symbiobacterium</taxon>
    </lineage>
</organism>
<evidence type="ECO:0000313" key="9">
    <source>
        <dbReference type="EMBL" id="MBY6274903.1"/>
    </source>
</evidence>